<dbReference type="SFLD" id="SFLDG01135">
    <property type="entry name" value="C1.5.6:_HAD__Beta-PGM__Phospha"/>
    <property type="match status" value="1"/>
</dbReference>
<comment type="pathway">
    <text evidence="2">Organic acid metabolism; glycolate biosynthesis; glycolate from 2-phosphoglycolate: step 1/1.</text>
</comment>
<sequence length="224" mass="24731">MLEHRFKLVIFDFDGTLVDSQYNIHRYMVVAFLENGLTAPSLDDVRRIVGLKLEYAVAEILPEGSPWELACSISDSYRQAFIKARELPDFDEPIFPGVRKMLERLNKPDTLLAIATGKNLKGLQKSLAHHNLSDFFVTLKTADDGPSKPHPEILLQAMVENGVAPCDTVMIGDTTYDIEMARSAGVAAVGVSWGYHANSQLIKAGAHTIVNSCEELPTSFVDLL</sequence>
<dbReference type="InterPro" id="IPR006439">
    <property type="entry name" value="HAD-SF_hydro_IA"/>
</dbReference>
<dbReference type="EC" id="3.1.3.18" evidence="4"/>
<dbReference type="SFLD" id="SFLDG01129">
    <property type="entry name" value="C1.5:_HAD__Beta-PGM__Phosphata"/>
    <property type="match status" value="1"/>
</dbReference>
<evidence type="ECO:0000256" key="2">
    <source>
        <dbReference type="ARBA" id="ARBA00004818"/>
    </source>
</evidence>
<evidence type="ECO:0000313" key="5">
    <source>
        <dbReference type="EMBL" id="MFD2205187.1"/>
    </source>
</evidence>
<dbReference type="InterPro" id="IPR041492">
    <property type="entry name" value="HAD_2"/>
</dbReference>
<comment type="catalytic activity">
    <reaction evidence="1">
        <text>2-phosphoglycolate + H2O = glycolate + phosphate</text>
        <dbReference type="Rhea" id="RHEA:14369"/>
        <dbReference type="ChEBI" id="CHEBI:15377"/>
        <dbReference type="ChEBI" id="CHEBI:29805"/>
        <dbReference type="ChEBI" id="CHEBI:43474"/>
        <dbReference type="ChEBI" id="CHEBI:58033"/>
        <dbReference type="EC" id="3.1.3.18"/>
    </reaction>
</comment>
<gene>
    <name evidence="5" type="ORF">ACFSKO_06185</name>
</gene>
<reference evidence="6" key="1">
    <citation type="journal article" date="2019" name="Int. J. Syst. Evol. Microbiol.">
        <title>The Global Catalogue of Microorganisms (GCM) 10K type strain sequencing project: providing services to taxonomists for standard genome sequencing and annotation.</title>
        <authorList>
            <consortium name="The Broad Institute Genomics Platform"/>
            <consortium name="The Broad Institute Genome Sequencing Center for Infectious Disease"/>
            <person name="Wu L."/>
            <person name="Ma J."/>
        </authorList>
    </citation>
    <scope>NUCLEOTIDE SEQUENCE [LARGE SCALE GENOMIC DNA]</scope>
    <source>
        <strain evidence="6">CGMCC 4.7192</strain>
    </source>
</reference>
<proteinExistence type="inferred from homology"/>
<keyword evidence="6" id="KW-1185">Reference proteome</keyword>
<evidence type="ECO:0000256" key="1">
    <source>
        <dbReference type="ARBA" id="ARBA00000830"/>
    </source>
</evidence>
<dbReference type="Gene3D" id="1.10.150.240">
    <property type="entry name" value="Putative phosphatase, domain 2"/>
    <property type="match status" value="1"/>
</dbReference>
<dbReference type="SUPFAM" id="SSF56784">
    <property type="entry name" value="HAD-like"/>
    <property type="match status" value="1"/>
</dbReference>
<dbReference type="Pfam" id="PF13419">
    <property type="entry name" value="HAD_2"/>
    <property type="match status" value="1"/>
</dbReference>
<dbReference type="NCBIfam" id="TIGR01549">
    <property type="entry name" value="HAD-SF-IA-v1"/>
    <property type="match status" value="1"/>
</dbReference>
<protein>
    <recommendedName>
        <fullName evidence="4">phosphoglycolate phosphatase</fullName>
        <ecNumber evidence="4">3.1.3.18</ecNumber>
    </recommendedName>
</protein>
<evidence type="ECO:0000256" key="3">
    <source>
        <dbReference type="ARBA" id="ARBA00006171"/>
    </source>
</evidence>
<dbReference type="NCBIfam" id="TIGR01509">
    <property type="entry name" value="HAD-SF-IA-v3"/>
    <property type="match status" value="1"/>
</dbReference>
<dbReference type="Gene3D" id="3.40.50.1000">
    <property type="entry name" value="HAD superfamily/HAD-like"/>
    <property type="match status" value="1"/>
</dbReference>
<evidence type="ECO:0000256" key="4">
    <source>
        <dbReference type="ARBA" id="ARBA00013078"/>
    </source>
</evidence>
<keyword evidence="5" id="KW-0378">Hydrolase</keyword>
<dbReference type="PANTHER" id="PTHR43434">
    <property type="entry name" value="PHOSPHOGLYCOLATE PHOSPHATASE"/>
    <property type="match status" value="1"/>
</dbReference>
<evidence type="ECO:0000313" key="6">
    <source>
        <dbReference type="Proteomes" id="UP001597294"/>
    </source>
</evidence>
<accession>A0ABW5BGI2</accession>
<dbReference type="EMBL" id="JBHUII010000003">
    <property type="protein sequence ID" value="MFD2205187.1"/>
    <property type="molecule type" value="Genomic_DNA"/>
</dbReference>
<comment type="similarity">
    <text evidence="3">Belongs to the HAD-like hydrolase superfamily. CbbY/CbbZ/Gph/YieH family.</text>
</comment>
<organism evidence="5 6">
    <name type="scientific">Kiloniella antarctica</name>
    <dbReference type="NCBI Taxonomy" id="1550907"/>
    <lineage>
        <taxon>Bacteria</taxon>
        <taxon>Pseudomonadati</taxon>
        <taxon>Pseudomonadota</taxon>
        <taxon>Alphaproteobacteria</taxon>
        <taxon>Rhodospirillales</taxon>
        <taxon>Kiloniellaceae</taxon>
        <taxon>Kiloniella</taxon>
    </lineage>
</organism>
<dbReference type="PANTHER" id="PTHR43434:SF1">
    <property type="entry name" value="PHOSPHOGLYCOLATE PHOSPHATASE"/>
    <property type="match status" value="1"/>
</dbReference>
<dbReference type="InterPro" id="IPR023214">
    <property type="entry name" value="HAD_sf"/>
</dbReference>
<dbReference type="RefSeq" id="WP_380249555.1">
    <property type="nucleotide sequence ID" value="NZ_JBHUII010000003.1"/>
</dbReference>
<comment type="caution">
    <text evidence="5">The sequence shown here is derived from an EMBL/GenBank/DDBJ whole genome shotgun (WGS) entry which is preliminary data.</text>
</comment>
<dbReference type="InterPro" id="IPR050155">
    <property type="entry name" value="HAD-like_hydrolase_sf"/>
</dbReference>
<dbReference type="SFLD" id="SFLDS00003">
    <property type="entry name" value="Haloacid_Dehalogenase"/>
    <property type="match status" value="1"/>
</dbReference>
<dbReference type="Proteomes" id="UP001597294">
    <property type="component" value="Unassembled WGS sequence"/>
</dbReference>
<name>A0ABW5BGI2_9PROT</name>
<dbReference type="InterPro" id="IPR023198">
    <property type="entry name" value="PGP-like_dom2"/>
</dbReference>
<dbReference type="InterPro" id="IPR036412">
    <property type="entry name" value="HAD-like_sf"/>
</dbReference>
<dbReference type="GO" id="GO:0016787">
    <property type="term" value="F:hydrolase activity"/>
    <property type="evidence" value="ECO:0007669"/>
    <property type="project" value="UniProtKB-KW"/>
</dbReference>